<dbReference type="SMART" id="SM00331">
    <property type="entry name" value="PP2C_SIG"/>
    <property type="match status" value="1"/>
</dbReference>
<comment type="caution">
    <text evidence="4">The sequence shown here is derived from an EMBL/GenBank/DDBJ whole genome shotgun (WGS) entry which is preliminary data.</text>
</comment>
<dbReference type="PANTHER" id="PTHR30204">
    <property type="entry name" value="REDOX-CYCLING DRUG-SENSING TRANSCRIPTIONAL ACTIVATOR SOXR"/>
    <property type="match status" value="1"/>
</dbReference>
<dbReference type="Gene3D" id="1.10.1660.10">
    <property type="match status" value="1"/>
</dbReference>
<dbReference type="SMART" id="SM00422">
    <property type="entry name" value="HTH_MERR"/>
    <property type="match status" value="1"/>
</dbReference>
<evidence type="ECO:0000259" key="3">
    <source>
        <dbReference type="PROSITE" id="PS51746"/>
    </source>
</evidence>
<accession>A0ABN1WZB7</accession>
<dbReference type="InterPro" id="IPR001932">
    <property type="entry name" value="PPM-type_phosphatase-like_dom"/>
</dbReference>
<feature type="domain" description="HTH merR-type" evidence="2">
    <location>
        <begin position="3"/>
        <end position="73"/>
    </location>
</feature>
<dbReference type="InterPro" id="IPR036457">
    <property type="entry name" value="PPM-type-like_dom_sf"/>
</dbReference>
<dbReference type="PROSITE" id="PS00552">
    <property type="entry name" value="HTH_MERR_1"/>
    <property type="match status" value="1"/>
</dbReference>
<dbReference type="EMBL" id="BAAALF010000243">
    <property type="protein sequence ID" value="GAA1273847.1"/>
    <property type="molecule type" value="Genomic_DNA"/>
</dbReference>
<evidence type="ECO:0000256" key="1">
    <source>
        <dbReference type="ARBA" id="ARBA00023125"/>
    </source>
</evidence>
<dbReference type="Pfam" id="PF13411">
    <property type="entry name" value="MerR_1"/>
    <property type="match status" value="1"/>
</dbReference>
<sequence length="369" mass="38830">MKLLTIGAFARASRLSPKALRLYDELDLLRPAEVDPVSGYRYYHPDQLDRARLVAWLRRIGLPLARIRQVCALAPAQAAEELDAYWARVLADTAARQELVTHLVDHLNGGKTTVTTTDSTALTLRCAARSDAGLVRSHNEDAAYAGTGLLAVADGFGGPDGARAAGAAITALRRFEAAQAGPADLLNALEDAVREALAELPAPAPGGQPAGSTLTAMLHTGSRLALVHIGDSRAYLLRGGELFQITHDHTMVQQMVDEGRLTLAEAASHPQRALLLRALNGPGDPRPARLDLSLHTARAGDRYLLCSDGLSAVLATEHLHTALSSIADPEQAVQQLITLANRAGGPDNIACAVADVVASEATATATATS</sequence>
<dbReference type="InterPro" id="IPR009061">
    <property type="entry name" value="DNA-bd_dom_put_sf"/>
</dbReference>
<reference evidence="4 5" key="1">
    <citation type="journal article" date="2019" name="Int. J. Syst. Evol. Microbiol.">
        <title>The Global Catalogue of Microorganisms (GCM) 10K type strain sequencing project: providing services to taxonomists for standard genome sequencing and annotation.</title>
        <authorList>
            <consortium name="The Broad Institute Genomics Platform"/>
            <consortium name="The Broad Institute Genome Sequencing Center for Infectious Disease"/>
            <person name="Wu L."/>
            <person name="Ma J."/>
        </authorList>
    </citation>
    <scope>NUCLEOTIDE SEQUENCE [LARGE SCALE GENOMIC DNA]</scope>
    <source>
        <strain evidence="4 5">JCM 13004</strain>
    </source>
</reference>
<evidence type="ECO:0000313" key="5">
    <source>
        <dbReference type="Proteomes" id="UP001500037"/>
    </source>
</evidence>
<dbReference type="CDD" id="cd00143">
    <property type="entry name" value="PP2Cc"/>
    <property type="match status" value="1"/>
</dbReference>
<dbReference type="InterPro" id="IPR000551">
    <property type="entry name" value="MerR-type_HTH_dom"/>
</dbReference>
<gene>
    <name evidence="4" type="ORF">GCM10009665_71840</name>
</gene>
<dbReference type="PROSITE" id="PS51746">
    <property type="entry name" value="PPM_2"/>
    <property type="match status" value="1"/>
</dbReference>
<dbReference type="RefSeq" id="WP_344446424.1">
    <property type="nucleotide sequence ID" value="NZ_BAAALF010000243.1"/>
</dbReference>
<evidence type="ECO:0000259" key="2">
    <source>
        <dbReference type="PROSITE" id="PS50937"/>
    </source>
</evidence>
<dbReference type="InterPro" id="IPR047057">
    <property type="entry name" value="MerR_fam"/>
</dbReference>
<protein>
    <submittedName>
        <fullName evidence="4">MerR family transcriptional regulator</fullName>
    </submittedName>
</protein>
<feature type="domain" description="PPM-type phosphatase" evidence="3">
    <location>
        <begin position="125"/>
        <end position="356"/>
    </location>
</feature>
<dbReference type="SUPFAM" id="SSF81606">
    <property type="entry name" value="PP2C-like"/>
    <property type="match status" value="1"/>
</dbReference>
<dbReference type="Proteomes" id="UP001500037">
    <property type="component" value="Unassembled WGS sequence"/>
</dbReference>
<proteinExistence type="predicted"/>
<organism evidence="4 5">
    <name type="scientific">Kitasatospora nipponensis</name>
    <dbReference type="NCBI Taxonomy" id="258049"/>
    <lineage>
        <taxon>Bacteria</taxon>
        <taxon>Bacillati</taxon>
        <taxon>Actinomycetota</taxon>
        <taxon>Actinomycetes</taxon>
        <taxon>Kitasatosporales</taxon>
        <taxon>Streptomycetaceae</taxon>
        <taxon>Kitasatospora</taxon>
    </lineage>
</organism>
<name>A0ABN1WZB7_9ACTN</name>
<evidence type="ECO:0000313" key="4">
    <source>
        <dbReference type="EMBL" id="GAA1273847.1"/>
    </source>
</evidence>
<keyword evidence="5" id="KW-1185">Reference proteome</keyword>
<dbReference type="SMART" id="SM00332">
    <property type="entry name" value="PP2Cc"/>
    <property type="match status" value="1"/>
</dbReference>
<dbReference type="PANTHER" id="PTHR30204:SF97">
    <property type="entry name" value="MERR FAMILY REGULATORY PROTEIN"/>
    <property type="match status" value="1"/>
</dbReference>
<dbReference type="CDD" id="cd01107">
    <property type="entry name" value="HTH_BmrR"/>
    <property type="match status" value="1"/>
</dbReference>
<dbReference type="PROSITE" id="PS50937">
    <property type="entry name" value="HTH_MERR_2"/>
    <property type="match status" value="1"/>
</dbReference>
<keyword evidence="1" id="KW-0238">DNA-binding</keyword>
<dbReference type="Pfam" id="PF13672">
    <property type="entry name" value="PP2C_2"/>
    <property type="match status" value="1"/>
</dbReference>
<dbReference type="Gene3D" id="3.60.40.10">
    <property type="entry name" value="PPM-type phosphatase domain"/>
    <property type="match status" value="1"/>
</dbReference>
<dbReference type="SUPFAM" id="SSF46955">
    <property type="entry name" value="Putative DNA-binding domain"/>
    <property type="match status" value="1"/>
</dbReference>